<dbReference type="GO" id="GO:0016853">
    <property type="term" value="F:isomerase activity"/>
    <property type="evidence" value="ECO:0007669"/>
    <property type="project" value="UniProtKB-KW"/>
</dbReference>
<dbReference type="EMBL" id="JACHJN010000015">
    <property type="protein sequence ID" value="MBB5960327.1"/>
    <property type="molecule type" value="Genomic_DNA"/>
</dbReference>
<organism evidence="2 3">
    <name type="scientific">Saccharothrix tamanrassetensis</name>
    <dbReference type="NCBI Taxonomy" id="1051531"/>
    <lineage>
        <taxon>Bacteria</taxon>
        <taxon>Bacillati</taxon>
        <taxon>Actinomycetota</taxon>
        <taxon>Actinomycetes</taxon>
        <taxon>Pseudonocardiales</taxon>
        <taxon>Pseudonocardiaceae</taxon>
        <taxon>Saccharothrix</taxon>
    </lineage>
</organism>
<keyword evidence="3" id="KW-1185">Reference proteome</keyword>
<feature type="domain" description="SnoaL-like" evidence="1">
    <location>
        <begin position="70"/>
        <end position="153"/>
    </location>
</feature>
<gene>
    <name evidence="2" type="ORF">FHS29_006950</name>
</gene>
<evidence type="ECO:0000259" key="1">
    <source>
        <dbReference type="Pfam" id="PF12680"/>
    </source>
</evidence>
<comment type="caution">
    <text evidence="2">The sequence shown here is derived from an EMBL/GenBank/DDBJ whole genome shotgun (WGS) entry which is preliminary data.</text>
</comment>
<dbReference type="Pfam" id="PF12680">
    <property type="entry name" value="SnoaL_2"/>
    <property type="match status" value="1"/>
</dbReference>
<proteinExistence type="predicted"/>
<evidence type="ECO:0000313" key="2">
    <source>
        <dbReference type="EMBL" id="MBB5960327.1"/>
    </source>
</evidence>
<dbReference type="InterPro" id="IPR032710">
    <property type="entry name" value="NTF2-like_dom_sf"/>
</dbReference>
<keyword evidence="2" id="KW-0413">Isomerase</keyword>
<accession>A0A841CWE3</accession>
<reference evidence="2 3" key="1">
    <citation type="submission" date="2020-08" db="EMBL/GenBank/DDBJ databases">
        <title>Genomic Encyclopedia of Type Strains, Phase III (KMG-III): the genomes of soil and plant-associated and newly described type strains.</title>
        <authorList>
            <person name="Whitman W."/>
        </authorList>
    </citation>
    <scope>NUCLEOTIDE SEQUENCE [LARGE SCALE GENOMIC DNA]</scope>
    <source>
        <strain evidence="2 3">CECT 8640</strain>
    </source>
</reference>
<dbReference type="RefSeq" id="WP_184698445.1">
    <property type="nucleotide sequence ID" value="NZ_JACHJN010000015.1"/>
</dbReference>
<dbReference type="SUPFAM" id="SSF54427">
    <property type="entry name" value="NTF2-like"/>
    <property type="match status" value="1"/>
</dbReference>
<dbReference type="Gene3D" id="3.10.450.50">
    <property type="match status" value="1"/>
</dbReference>
<sequence>MKNQVLKALGVLVGVATMLGTGVTDAPAQPAPAGSGVEGEVSPNARAFIDRQTRFGAMRTGPERIDFYAEEIFDEHATLWEAAGSVIQGREAIRAAIAGTLNKLPSFRMHPTRVAVDGNVVMYGAHNEVEVHGTTLSYPAIYRVVLGDDGRVIQGRRYYDRYTWFAELDPGLEDVFDGVRDTAGKVTAPGGRWHDLKARAAAWNGQDAAALVAPTGGVPLTGTGLGDGRLRTPKGKADYLQRLFDKVDSLDLRPGQTVRTGEATYQEWYGTMTTPQRPTPTSFGIIERFDGRHGWTLSFDTLPLIAGPDKVRELYGKL</sequence>
<dbReference type="InterPro" id="IPR037401">
    <property type="entry name" value="SnoaL-like"/>
</dbReference>
<dbReference type="AlphaFoldDB" id="A0A841CWE3"/>
<dbReference type="Proteomes" id="UP000547510">
    <property type="component" value="Unassembled WGS sequence"/>
</dbReference>
<protein>
    <submittedName>
        <fullName evidence="2">Ketosteroid isomerase-like protein</fullName>
    </submittedName>
</protein>
<name>A0A841CWE3_9PSEU</name>
<evidence type="ECO:0000313" key="3">
    <source>
        <dbReference type="Proteomes" id="UP000547510"/>
    </source>
</evidence>